<accession>A0A2I1FWH0</accession>
<dbReference type="VEuPathDB" id="FungiDB:RhiirFUN_017042"/>
<dbReference type="AlphaFoldDB" id="A0A2I1FWH0"/>
<protein>
    <submittedName>
        <fullName evidence="1">Uncharacterized protein</fullName>
    </submittedName>
</protein>
<dbReference type="VEuPathDB" id="FungiDB:RhiirFUN_017041"/>
<keyword evidence="2" id="KW-1185">Reference proteome</keyword>
<evidence type="ECO:0000313" key="2">
    <source>
        <dbReference type="Proteomes" id="UP000234323"/>
    </source>
</evidence>
<comment type="caution">
    <text evidence="1">The sequence shown here is derived from an EMBL/GenBank/DDBJ whole genome shotgun (WGS) entry which is preliminary data.</text>
</comment>
<dbReference type="VEuPathDB" id="FungiDB:FUN_014024"/>
<dbReference type="EMBL" id="LLXI01000038">
    <property type="protein sequence ID" value="PKY38720.1"/>
    <property type="molecule type" value="Genomic_DNA"/>
</dbReference>
<evidence type="ECO:0000313" key="1">
    <source>
        <dbReference type="EMBL" id="PKY38720.1"/>
    </source>
</evidence>
<name>A0A2I1FWH0_9GLOM</name>
<dbReference type="VEuPathDB" id="FungiDB:RhiirA1_515103"/>
<gene>
    <name evidence="1" type="ORF">RhiirA4_451773</name>
</gene>
<dbReference type="Proteomes" id="UP000234323">
    <property type="component" value="Unassembled WGS sequence"/>
</dbReference>
<reference evidence="1 2" key="1">
    <citation type="submission" date="2015-10" db="EMBL/GenBank/DDBJ databases">
        <title>Genome analyses suggest a sexual origin of heterokaryosis in a supposedly ancient asexual fungus.</title>
        <authorList>
            <person name="Ropars J."/>
            <person name="Sedzielewska K."/>
            <person name="Noel J."/>
            <person name="Charron P."/>
            <person name="Farinelli L."/>
            <person name="Marton T."/>
            <person name="Kruger M."/>
            <person name="Pelin A."/>
            <person name="Brachmann A."/>
            <person name="Corradi N."/>
        </authorList>
    </citation>
    <scope>NUCLEOTIDE SEQUENCE [LARGE SCALE GENOMIC DNA]</scope>
    <source>
        <strain evidence="1 2">A4</strain>
    </source>
</reference>
<proteinExistence type="predicted"/>
<sequence length="241" mass="28219">MTQLSTRRKDSSSTIENGNSFGRSIEFREGASIQLLKHNERSRNENFGQIVLNPEALNVLRTIHKPLAIISVESKQSDDKIIQKRVIVLDSEGFDEPKQDENWANEIIYFMAYRRILIEFNFPQNYAEFQKALKSFELAYEKSMMKSPKAARLEALTRGKELHMEIEAQKHENEENERNFRKKIAEIQANIEQHKSHEERKQRLIEGKNLRLKNIIRGVNNCTTKCLNNKDWLKKATTCQI</sequence>
<organism evidence="1 2">
    <name type="scientific">Rhizophagus irregularis</name>
    <dbReference type="NCBI Taxonomy" id="588596"/>
    <lineage>
        <taxon>Eukaryota</taxon>
        <taxon>Fungi</taxon>
        <taxon>Fungi incertae sedis</taxon>
        <taxon>Mucoromycota</taxon>
        <taxon>Glomeromycotina</taxon>
        <taxon>Glomeromycetes</taxon>
        <taxon>Glomerales</taxon>
        <taxon>Glomeraceae</taxon>
        <taxon>Rhizophagus</taxon>
    </lineage>
</organism>